<dbReference type="NCBIfam" id="NF007785">
    <property type="entry name" value="PRK10476.1"/>
    <property type="match status" value="1"/>
</dbReference>
<feature type="transmembrane region" description="Helical" evidence="1">
    <location>
        <begin position="12"/>
        <end position="31"/>
    </location>
</feature>
<sequence>MQVAKKKVVQARIVTLLLVKLALALVIYVIWRLDSAPRTDDAYVYADTVNVAPEVSGRIDKLAVKNDQLVKQGDILFSIDSRPFEATLAKAQAGLQTLNAQIELTQRSVNAQKFAADAAHSSVERARAAAEQATDTLNRMAPLLNPGYVSAEQLDQARTAHRSAQAQLQSAVLQAQQAKAAVSGVEALLAQRAVLTAEIALAKLNLEFSTVRAPFNGRVLGLTTAAGQFAAAGRPVFTLADTRRWYVVANFRETELVEMAPGRHVQIYLLTAPSRHFSGIVESVGHGVYPDDGGSQDAGLPHVPRSINWVRVAQRFPVRILVDNADSELFRIGASAVAIISEHPSHFR</sequence>
<keyword evidence="1" id="KW-0812">Transmembrane</keyword>
<organism evidence="4 5">
    <name type="scientific">Undibacterium terreum</name>
    <dbReference type="NCBI Taxonomy" id="1224302"/>
    <lineage>
        <taxon>Bacteria</taxon>
        <taxon>Pseudomonadati</taxon>
        <taxon>Pseudomonadota</taxon>
        <taxon>Betaproteobacteria</taxon>
        <taxon>Burkholderiales</taxon>
        <taxon>Oxalobacteraceae</taxon>
        <taxon>Undibacterium</taxon>
    </lineage>
</organism>
<proteinExistence type="predicted"/>
<dbReference type="SUPFAM" id="SSF111369">
    <property type="entry name" value="HlyD-like secretion proteins"/>
    <property type="match status" value="3"/>
</dbReference>
<feature type="domain" description="p-hydroxybenzoic acid efflux pump subunit AaeA-like beta-barrel" evidence="3">
    <location>
        <begin position="245"/>
        <end position="339"/>
    </location>
</feature>
<evidence type="ECO:0000313" key="5">
    <source>
        <dbReference type="Proteomes" id="UP000637423"/>
    </source>
</evidence>
<dbReference type="GO" id="GO:0055085">
    <property type="term" value="P:transmembrane transport"/>
    <property type="evidence" value="ECO:0007669"/>
    <property type="project" value="InterPro"/>
</dbReference>
<reference evidence="4" key="2">
    <citation type="submission" date="2020-09" db="EMBL/GenBank/DDBJ databases">
        <authorList>
            <person name="Sun Q."/>
            <person name="Zhou Y."/>
        </authorList>
    </citation>
    <scope>NUCLEOTIDE SEQUENCE</scope>
    <source>
        <strain evidence="4">CGMCC 1.10998</strain>
    </source>
</reference>
<dbReference type="Gene3D" id="2.40.50.100">
    <property type="match status" value="1"/>
</dbReference>
<dbReference type="Pfam" id="PF25917">
    <property type="entry name" value="BSH_RND"/>
    <property type="match status" value="1"/>
</dbReference>
<dbReference type="EMBL" id="BMED01000003">
    <property type="protein sequence ID" value="GGC85944.1"/>
    <property type="molecule type" value="Genomic_DNA"/>
</dbReference>
<dbReference type="Pfam" id="PF25963">
    <property type="entry name" value="Beta-barrel_AAEA"/>
    <property type="match status" value="1"/>
</dbReference>
<protein>
    <submittedName>
        <fullName evidence="4">Multidrug transporter subunit MdtN</fullName>
    </submittedName>
</protein>
<keyword evidence="5" id="KW-1185">Reference proteome</keyword>
<dbReference type="InterPro" id="IPR058625">
    <property type="entry name" value="MdtA-like_BSH"/>
</dbReference>
<dbReference type="InterPro" id="IPR058634">
    <property type="entry name" value="AaeA-lik-b-barrel"/>
</dbReference>
<comment type="caution">
    <text evidence="4">The sequence shown here is derived from an EMBL/GenBank/DDBJ whole genome shotgun (WGS) entry which is preliminary data.</text>
</comment>
<dbReference type="PANTHER" id="PTHR30367">
    <property type="entry name" value="P-HYDROXYBENZOIC ACID EFFLUX PUMP SUBUNIT AAEA-RELATED"/>
    <property type="match status" value="1"/>
</dbReference>
<dbReference type="Gene3D" id="1.10.287.470">
    <property type="entry name" value="Helix hairpin bin"/>
    <property type="match status" value="2"/>
</dbReference>
<dbReference type="PANTHER" id="PTHR30367:SF1">
    <property type="entry name" value="MULTIDRUG RESISTANCE PROTEIN MDTN"/>
    <property type="match status" value="1"/>
</dbReference>
<feature type="domain" description="Multidrug resistance protein MdtA-like barrel-sandwich hybrid" evidence="2">
    <location>
        <begin position="48"/>
        <end position="238"/>
    </location>
</feature>
<evidence type="ECO:0000259" key="3">
    <source>
        <dbReference type="Pfam" id="PF25963"/>
    </source>
</evidence>
<dbReference type="AlphaFoldDB" id="A0A916XN05"/>
<dbReference type="RefSeq" id="WP_188567504.1">
    <property type="nucleotide sequence ID" value="NZ_BMED01000003.1"/>
</dbReference>
<reference evidence="4" key="1">
    <citation type="journal article" date="2014" name="Int. J. Syst. Evol. Microbiol.">
        <title>Complete genome sequence of Corynebacterium casei LMG S-19264T (=DSM 44701T), isolated from a smear-ripened cheese.</title>
        <authorList>
            <consortium name="US DOE Joint Genome Institute (JGI-PGF)"/>
            <person name="Walter F."/>
            <person name="Albersmeier A."/>
            <person name="Kalinowski J."/>
            <person name="Ruckert C."/>
        </authorList>
    </citation>
    <scope>NUCLEOTIDE SEQUENCE</scope>
    <source>
        <strain evidence="4">CGMCC 1.10998</strain>
    </source>
</reference>
<gene>
    <name evidence="4" type="ORF">GCM10011396_36610</name>
</gene>
<evidence type="ECO:0000313" key="4">
    <source>
        <dbReference type="EMBL" id="GGC85944.1"/>
    </source>
</evidence>
<evidence type="ECO:0000259" key="2">
    <source>
        <dbReference type="Pfam" id="PF25917"/>
    </source>
</evidence>
<dbReference type="Gene3D" id="2.40.30.170">
    <property type="match status" value="1"/>
</dbReference>
<name>A0A916XN05_9BURK</name>
<evidence type="ECO:0000256" key="1">
    <source>
        <dbReference type="SAM" id="Phobius"/>
    </source>
</evidence>
<keyword evidence="1" id="KW-0472">Membrane</keyword>
<dbReference type="Proteomes" id="UP000637423">
    <property type="component" value="Unassembled WGS sequence"/>
</dbReference>
<dbReference type="InterPro" id="IPR050393">
    <property type="entry name" value="MFP_Efflux_Pump"/>
</dbReference>
<accession>A0A916XN05</accession>
<keyword evidence="1" id="KW-1133">Transmembrane helix</keyword>